<accession>A0A1F4XUC1</accession>
<dbReference type="Proteomes" id="UP000178091">
    <property type="component" value="Unassembled WGS sequence"/>
</dbReference>
<dbReference type="Gene3D" id="3.30.920.30">
    <property type="entry name" value="Hypothetical protein"/>
    <property type="match status" value="1"/>
</dbReference>
<keyword evidence="3" id="KW-0540">Nuclease</keyword>
<keyword evidence="7" id="KW-0346">Stress response</keyword>
<reference evidence="8 9" key="1">
    <citation type="journal article" date="2016" name="Nat. Commun.">
        <title>Thousands of microbial genomes shed light on interconnected biogeochemical processes in an aquifer system.</title>
        <authorList>
            <person name="Anantharaman K."/>
            <person name="Brown C.T."/>
            <person name="Hug L.A."/>
            <person name="Sharon I."/>
            <person name="Castelle C.J."/>
            <person name="Probst A.J."/>
            <person name="Thomas B.C."/>
            <person name="Singh A."/>
            <person name="Wilkins M.J."/>
            <person name="Karaoz U."/>
            <person name="Brodie E.L."/>
            <person name="Williams K.H."/>
            <person name="Hubbard S.S."/>
            <person name="Banfield J.F."/>
        </authorList>
    </citation>
    <scope>NUCLEOTIDE SEQUENCE [LARGE SCALE GENOMIC DNA]</scope>
</reference>
<keyword evidence="4" id="KW-0255">Endonuclease</keyword>
<evidence type="ECO:0000256" key="5">
    <source>
        <dbReference type="ARBA" id="ARBA00022801"/>
    </source>
</evidence>
<dbReference type="InterPro" id="IPR012933">
    <property type="entry name" value="HicA_mRNA_interferase"/>
</dbReference>
<evidence type="ECO:0000256" key="3">
    <source>
        <dbReference type="ARBA" id="ARBA00022722"/>
    </source>
</evidence>
<proteinExistence type="inferred from homology"/>
<evidence type="ECO:0000256" key="1">
    <source>
        <dbReference type="ARBA" id="ARBA00006620"/>
    </source>
</evidence>
<dbReference type="Pfam" id="PF07927">
    <property type="entry name" value="HicA_toxin"/>
    <property type="match status" value="1"/>
</dbReference>
<dbReference type="GO" id="GO:0016787">
    <property type="term" value="F:hydrolase activity"/>
    <property type="evidence" value="ECO:0007669"/>
    <property type="project" value="UniProtKB-KW"/>
</dbReference>
<dbReference type="EMBL" id="MEWW01000003">
    <property type="protein sequence ID" value="OGC85156.1"/>
    <property type="molecule type" value="Genomic_DNA"/>
</dbReference>
<organism evidence="8 9">
    <name type="scientific">Candidatus Adlerbacteria bacterium RIFCSPHIGHO2_12_FULL_53_18</name>
    <dbReference type="NCBI Taxonomy" id="1797242"/>
    <lineage>
        <taxon>Bacteria</taxon>
        <taxon>Candidatus Adleribacteriota</taxon>
    </lineage>
</organism>
<keyword evidence="2" id="KW-1277">Toxin-antitoxin system</keyword>
<comment type="caution">
    <text evidence="8">The sequence shown here is derived from an EMBL/GenBank/DDBJ whole genome shotgun (WGS) entry which is preliminary data.</text>
</comment>
<evidence type="ECO:0000313" key="8">
    <source>
        <dbReference type="EMBL" id="OGC85156.1"/>
    </source>
</evidence>
<evidence type="ECO:0000256" key="7">
    <source>
        <dbReference type="ARBA" id="ARBA00023016"/>
    </source>
</evidence>
<keyword evidence="5" id="KW-0378">Hydrolase</keyword>
<dbReference type="AlphaFoldDB" id="A0A1F4XUC1"/>
<evidence type="ECO:0008006" key="10">
    <source>
        <dbReference type="Google" id="ProtNLM"/>
    </source>
</evidence>
<evidence type="ECO:0000256" key="6">
    <source>
        <dbReference type="ARBA" id="ARBA00022884"/>
    </source>
</evidence>
<dbReference type="InterPro" id="IPR038570">
    <property type="entry name" value="HicA_sf"/>
</dbReference>
<comment type="similarity">
    <text evidence="1">Belongs to the HicA mRNA interferase family.</text>
</comment>
<dbReference type="GO" id="GO:0004519">
    <property type="term" value="F:endonuclease activity"/>
    <property type="evidence" value="ECO:0007669"/>
    <property type="project" value="UniProtKB-KW"/>
</dbReference>
<evidence type="ECO:0000313" key="9">
    <source>
        <dbReference type="Proteomes" id="UP000178091"/>
    </source>
</evidence>
<dbReference type="SUPFAM" id="SSF54786">
    <property type="entry name" value="YcfA/nrd intein domain"/>
    <property type="match status" value="1"/>
</dbReference>
<protein>
    <recommendedName>
        <fullName evidence="10">Addiction module toxin, HicA family</fullName>
    </recommendedName>
</protein>
<dbReference type="GO" id="GO:0003729">
    <property type="term" value="F:mRNA binding"/>
    <property type="evidence" value="ECO:0007669"/>
    <property type="project" value="InterPro"/>
</dbReference>
<sequence>MPRIGAIHWKKFEKFLLAVGCTFDHEKGDHRIYWKESIKRPIVLPRYEQLPDFIILNNLKILGINRKKYLEIVSKL</sequence>
<keyword evidence="6" id="KW-0694">RNA-binding</keyword>
<evidence type="ECO:0000256" key="2">
    <source>
        <dbReference type="ARBA" id="ARBA00022649"/>
    </source>
</evidence>
<evidence type="ECO:0000256" key="4">
    <source>
        <dbReference type="ARBA" id="ARBA00022759"/>
    </source>
</evidence>
<gene>
    <name evidence="8" type="ORF">A3F55_01910</name>
</gene>
<name>A0A1F4XUC1_9BACT</name>